<evidence type="ECO:0000256" key="5">
    <source>
        <dbReference type="SAM" id="Phobius"/>
    </source>
</evidence>
<dbReference type="EMBL" id="JAUSTM010000021">
    <property type="protein sequence ID" value="MDQ0223254.1"/>
    <property type="molecule type" value="Genomic_DNA"/>
</dbReference>
<protein>
    <submittedName>
        <fullName evidence="7">ABC-2 type transport system permease protein</fullName>
    </submittedName>
</protein>
<keyword evidence="4 5" id="KW-0472">Membrane</keyword>
<evidence type="ECO:0000259" key="6">
    <source>
        <dbReference type="Pfam" id="PF12698"/>
    </source>
</evidence>
<reference evidence="7 8" key="1">
    <citation type="submission" date="2023-07" db="EMBL/GenBank/DDBJ databases">
        <title>Genomic Encyclopedia of Type Strains, Phase IV (KMG-IV): sequencing the most valuable type-strain genomes for metagenomic binning, comparative biology and taxonomic classification.</title>
        <authorList>
            <person name="Goeker M."/>
        </authorList>
    </citation>
    <scope>NUCLEOTIDE SEQUENCE [LARGE SCALE GENOMIC DNA]</scope>
    <source>
        <strain evidence="7 8">DSM 105143</strain>
    </source>
</reference>
<accession>A0ABT9YTD4</accession>
<organism evidence="7 8">
    <name type="scientific">Streptococcus moroccensis</name>
    <dbReference type="NCBI Taxonomy" id="1451356"/>
    <lineage>
        <taxon>Bacteria</taxon>
        <taxon>Bacillati</taxon>
        <taxon>Bacillota</taxon>
        <taxon>Bacilli</taxon>
        <taxon>Lactobacillales</taxon>
        <taxon>Streptococcaceae</taxon>
        <taxon>Streptococcus</taxon>
    </lineage>
</organism>
<keyword evidence="2 5" id="KW-0812">Transmembrane</keyword>
<dbReference type="Pfam" id="PF12698">
    <property type="entry name" value="ABC2_membrane_3"/>
    <property type="match status" value="1"/>
</dbReference>
<dbReference type="PIRSF" id="PIRSF006648">
    <property type="entry name" value="DrrB"/>
    <property type="match status" value="1"/>
</dbReference>
<feature type="domain" description="ABC-2 type transporter transmembrane" evidence="6">
    <location>
        <begin position="48"/>
        <end position="234"/>
    </location>
</feature>
<evidence type="ECO:0000256" key="2">
    <source>
        <dbReference type="ARBA" id="ARBA00022692"/>
    </source>
</evidence>
<feature type="transmembrane region" description="Helical" evidence="5">
    <location>
        <begin position="12"/>
        <end position="32"/>
    </location>
</feature>
<feature type="transmembrane region" description="Helical" evidence="5">
    <location>
        <begin position="129"/>
        <end position="153"/>
    </location>
</feature>
<dbReference type="PANTHER" id="PTHR43077">
    <property type="entry name" value="TRANSPORT PERMEASE YVFS-RELATED"/>
    <property type="match status" value="1"/>
</dbReference>
<proteinExistence type="predicted"/>
<evidence type="ECO:0000256" key="4">
    <source>
        <dbReference type="ARBA" id="ARBA00023136"/>
    </source>
</evidence>
<evidence type="ECO:0000256" key="1">
    <source>
        <dbReference type="ARBA" id="ARBA00004141"/>
    </source>
</evidence>
<comment type="caution">
    <text evidence="7">The sequence shown here is derived from an EMBL/GenBank/DDBJ whole genome shotgun (WGS) entry which is preliminary data.</text>
</comment>
<feature type="transmembrane region" description="Helical" evidence="5">
    <location>
        <begin position="160"/>
        <end position="180"/>
    </location>
</feature>
<evidence type="ECO:0000313" key="7">
    <source>
        <dbReference type="EMBL" id="MDQ0223254.1"/>
    </source>
</evidence>
<feature type="transmembrane region" description="Helical" evidence="5">
    <location>
        <begin position="52"/>
        <end position="73"/>
    </location>
</feature>
<feature type="transmembrane region" description="Helical" evidence="5">
    <location>
        <begin position="214"/>
        <end position="236"/>
    </location>
</feature>
<dbReference type="RefSeq" id="WP_307122405.1">
    <property type="nucleotide sequence ID" value="NZ_JAUSTM010000021.1"/>
</dbReference>
<dbReference type="InterPro" id="IPR013525">
    <property type="entry name" value="ABC2_TM"/>
</dbReference>
<comment type="subcellular location">
    <subcellularLocation>
        <location evidence="1">Membrane</location>
        <topology evidence="1">Multi-pass membrane protein</topology>
    </subcellularLocation>
</comment>
<dbReference type="InterPro" id="IPR051328">
    <property type="entry name" value="T7SS_ABC-Transporter"/>
</dbReference>
<gene>
    <name evidence="7" type="ORF">J2S23_001829</name>
</gene>
<sequence length="243" mass="27682">MNALLKNEIILTFRTWPVFIMAVGLPLFFFLFYSSMDMYKDPEMQKAFVQSYMLTMTAFSMSSFGFFSFPVMIHSDKSDHYLTYIEHSPLSIRHYYLAKIIRVLVYYLISILVTFSVGAFVRGVELPPLRWLGAILLLLLASFFFLSLGLLLAQIPSQQVMTIVANIAFLGLAIIGGSWMPIETFPKWLQNISKLTPTYHVNQVVVQYAKDGDLLWKSLGIVLIYAIIISGIALAIKHRTEVD</sequence>
<keyword evidence="3 5" id="KW-1133">Transmembrane helix</keyword>
<evidence type="ECO:0000256" key="3">
    <source>
        <dbReference type="ARBA" id="ARBA00022989"/>
    </source>
</evidence>
<feature type="transmembrane region" description="Helical" evidence="5">
    <location>
        <begin position="103"/>
        <end position="123"/>
    </location>
</feature>
<evidence type="ECO:0000313" key="8">
    <source>
        <dbReference type="Proteomes" id="UP001223079"/>
    </source>
</evidence>
<dbReference type="PANTHER" id="PTHR43077:SF11">
    <property type="entry name" value="TRANSPORT PERMEASE YVFS-RELATED"/>
    <property type="match status" value="1"/>
</dbReference>
<keyword evidence="8" id="KW-1185">Reference proteome</keyword>
<dbReference type="Proteomes" id="UP001223079">
    <property type="component" value="Unassembled WGS sequence"/>
</dbReference>
<dbReference type="InterPro" id="IPR000412">
    <property type="entry name" value="ABC_2_transport"/>
</dbReference>
<name>A0ABT9YTD4_9STRE</name>